<reference evidence="1" key="1">
    <citation type="journal article" date="2023" name="G3 (Bethesda)">
        <title>A reference genome for the long-term kleptoplast-retaining sea slug Elysia crispata morphotype clarki.</title>
        <authorList>
            <person name="Eastman K.E."/>
            <person name="Pendleton A.L."/>
            <person name="Shaikh M.A."/>
            <person name="Suttiyut T."/>
            <person name="Ogas R."/>
            <person name="Tomko P."/>
            <person name="Gavelis G."/>
            <person name="Widhalm J.R."/>
            <person name="Wisecaver J.H."/>
        </authorList>
    </citation>
    <scope>NUCLEOTIDE SEQUENCE</scope>
    <source>
        <strain evidence="1">ECLA1</strain>
    </source>
</reference>
<dbReference type="EMBL" id="JAWDGP010004851">
    <property type="protein sequence ID" value="KAK3761726.1"/>
    <property type="molecule type" value="Genomic_DNA"/>
</dbReference>
<sequence>MTDEYLVLRLISQSDNYDFFKTVSEDNHLLRASSAGRDAPSALQGCNIPQDYRGARLSNRERALRQPTALATVQVCGGESDTIAVSGVKNHLRHTQITRWLQARVSGPPRAQHPRSS</sequence>
<name>A0AAE0Z425_9GAST</name>
<evidence type="ECO:0000313" key="1">
    <source>
        <dbReference type="EMBL" id="KAK3761726.1"/>
    </source>
</evidence>
<proteinExistence type="predicted"/>
<dbReference type="AlphaFoldDB" id="A0AAE0Z425"/>
<accession>A0AAE0Z425</accession>
<organism evidence="1 2">
    <name type="scientific">Elysia crispata</name>
    <name type="common">lettuce slug</name>
    <dbReference type="NCBI Taxonomy" id="231223"/>
    <lineage>
        <taxon>Eukaryota</taxon>
        <taxon>Metazoa</taxon>
        <taxon>Spiralia</taxon>
        <taxon>Lophotrochozoa</taxon>
        <taxon>Mollusca</taxon>
        <taxon>Gastropoda</taxon>
        <taxon>Heterobranchia</taxon>
        <taxon>Euthyneura</taxon>
        <taxon>Panpulmonata</taxon>
        <taxon>Sacoglossa</taxon>
        <taxon>Placobranchoidea</taxon>
        <taxon>Plakobranchidae</taxon>
        <taxon>Elysia</taxon>
    </lineage>
</organism>
<keyword evidence="2" id="KW-1185">Reference proteome</keyword>
<comment type="caution">
    <text evidence="1">The sequence shown here is derived from an EMBL/GenBank/DDBJ whole genome shotgun (WGS) entry which is preliminary data.</text>
</comment>
<protein>
    <submittedName>
        <fullName evidence="1">Uncharacterized protein</fullName>
    </submittedName>
</protein>
<gene>
    <name evidence="1" type="ORF">RRG08_016158</name>
</gene>
<evidence type="ECO:0000313" key="2">
    <source>
        <dbReference type="Proteomes" id="UP001283361"/>
    </source>
</evidence>
<dbReference type="Proteomes" id="UP001283361">
    <property type="component" value="Unassembled WGS sequence"/>
</dbReference>